<dbReference type="InterPro" id="IPR051045">
    <property type="entry name" value="TonB-dependent_transducer"/>
</dbReference>
<feature type="region of interest" description="Disordered" evidence="5">
    <location>
        <begin position="174"/>
        <end position="196"/>
    </location>
</feature>
<dbReference type="EMBL" id="AP018150">
    <property type="protein sequence ID" value="BBE09954.1"/>
    <property type="molecule type" value="Genomic_DNA"/>
</dbReference>
<feature type="region of interest" description="Disordered" evidence="5">
    <location>
        <begin position="90"/>
        <end position="140"/>
    </location>
</feature>
<evidence type="ECO:0000256" key="4">
    <source>
        <dbReference type="ARBA" id="ARBA00023136"/>
    </source>
</evidence>
<dbReference type="Proteomes" id="UP000282597">
    <property type="component" value="Chromosome"/>
</dbReference>
<organism evidence="7 8">
    <name type="scientific">Mycoavidus cysteinexigens</name>
    <dbReference type="NCBI Taxonomy" id="1553431"/>
    <lineage>
        <taxon>Bacteria</taxon>
        <taxon>Pseudomonadati</taxon>
        <taxon>Pseudomonadota</taxon>
        <taxon>Betaproteobacteria</taxon>
        <taxon>Burkholderiales</taxon>
        <taxon>Burkholderiaceae</taxon>
        <taxon>Mycoavidus</taxon>
    </lineage>
</organism>
<name>A0A2Z6EWV5_9BURK</name>
<comment type="subcellular location">
    <subcellularLocation>
        <location evidence="1">Membrane</location>
        <topology evidence="1">Single-pass membrane protein</topology>
    </subcellularLocation>
</comment>
<feature type="region of interest" description="Disordered" evidence="5">
    <location>
        <begin position="260"/>
        <end position="283"/>
    </location>
</feature>
<dbReference type="NCBIfam" id="TIGR01352">
    <property type="entry name" value="tonB_Cterm"/>
    <property type="match status" value="1"/>
</dbReference>
<evidence type="ECO:0000256" key="2">
    <source>
        <dbReference type="ARBA" id="ARBA00022692"/>
    </source>
</evidence>
<dbReference type="InterPro" id="IPR006260">
    <property type="entry name" value="TonB/TolA_C"/>
</dbReference>
<evidence type="ECO:0000313" key="7">
    <source>
        <dbReference type="EMBL" id="BBE09954.1"/>
    </source>
</evidence>
<feature type="compositionally biased region" description="Low complexity" evidence="5">
    <location>
        <begin position="97"/>
        <end position="124"/>
    </location>
</feature>
<reference evidence="7 8" key="1">
    <citation type="journal article" date="2018" name="Microbes Environ.">
        <title>Comparative Genomic Insights into Endofungal Lifestyles of Two Bacterial Endosymbionts, Mycoavidus cysteinexigens and Burkholderia rhizoxinica.</title>
        <authorList>
            <person name="Sharmin D."/>
            <person name="Guo Y."/>
            <person name="Nishizawa T."/>
            <person name="Ohshima S."/>
            <person name="Sato Y."/>
            <person name="Takashima Y."/>
            <person name="Narisawa K."/>
            <person name="Ohta H."/>
        </authorList>
    </citation>
    <scope>NUCLEOTIDE SEQUENCE [LARGE SCALE GENOMIC DNA]</scope>
    <source>
        <strain evidence="7 8">B1-EB</strain>
    </source>
</reference>
<keyword evidence="8" id="KW-1185">Reference proteome</keyword>
<keyword evidence="2 6" id="KW-0812">Transmembrane</keyword>
<dbReference type="GO" id="GO:0016020">
    <property type="term" value="C:membrane"/>
    <property type="evidence" value="ECO:0007669"/>
    <property type="project" value="UniProtKB-SubCell"/>
</dbReference>
<evidence type="ECO:0000313" key="8">
    <source>
        <dbReference type="Proteomes" id="UP000282597"/>
    </source>
</evidence>
<dbReference type="PANTHER" id="PTHR33446">
    <property type="entry name" value="PROTEIN TONB-RELATED"/>
    <property type="match status" value="1"/>
</dbReference>
<dbReference type="SUPFAM" id="SSF74653">
    <property type="entry name" value="TolA/TonB C-terminal domain"/>
    <property type="match status" value="1"/>
</dbReference>
<dbReference type="KEGG" id="mcys:MCB1EB_1793"/>
<sequence length="283" mass="30671">MKHDTPSPFSPPRERGTRRALVCAVLMHTLLFAFLFYGIRWQSNPPAGAEAELWSAPPETTSKATPAPAIVDQTAPAPHQPEQAEIALQQTKPSKPETTQQQQLAQLKQRQAAQKLQERQQQAAQEKEKKTREAQRKLQLAEQQKTLQAQQKAQEAAKQQRQARLLALQGLAGQSPSAAGMSTNGSSTGAGGHSSAGYVDKVRRHVKSNMAFSADSTDGNPQAVVSVQCAPDGTILNAQITKTSGNPGWDDAVLRAVQKSDPMPRDSDGKAPSSFTFTYRLND</sequence>
<dbReference type="Gene3D" id="3.30.1150.10">
    <property type="match status" value="1"/>
</dbReference>
<evidence type="ECO:0000256" key="1">
    <source>
        <dbReference type="ARBA" id="ARBA00004167"/>
    </source>
</evidence>
<evidence type="ECO:0000256" key="3">
    <source>
        <dbReference type="ARBA" id="ARBA00022989"/>
    </source>
</evidence>
<feature type="compositionally biased region" description="Polar residues" evidence="5">
    <location>
        <begin position="273"/>
        <end position="283"/>
    </location>
</feature>
<feature type="transmembrane region" description="Helical" evidence="6">
    <location>
        <begin position="20"/>
        <end position="39"/>
    </location>
</feature>
<proteinExistence type="predicted"/>
<feature type="compositionally biased region" description="Low complexity" evidence="5">
    <location>
        <begin position="174"/>
        <end position="187"/>
    </location>
</feature>
<dbReference type="AlphaFoldDB" id="A0A2Z6EWV5"/>
<dbReference type="RefSeq" id="WP_045364951.1">
    <property type="nucleotide sequence ID" value="NZ_AP018150.1"/>
</dbReference>
<keyword evidence="4 6" id="KW-0472">Membrane</keyword>
<keyword evidence="3 6" id="KW-1133">Transmembrane helix</keyword>
<accession>A0A2Z6EWV5</accession>
<evidence type="ECO:0000256" key="6">
    <source>
        <dbReference type="SAM" id="Phobius"/>
    </source>
</evidence>
<dbReference type="Pfam" id="PF13103">
    <property type="entry name" value="TonB_2"/>
    <property type="match status" value="1"/>
</dbReference>
<feature type="compositionally biased region" description="Basic and acidic residues" evidence="5">
    <location>
        <begin position="125"/>
        <end position="136"/>
    </location>
</feature>
<gene>
    <name evidence="7" type="ORF">MCB1EB_1793</name>
</gene>
<protein>
    <submittedName>
        <fullName evidence="7">Protein TolA</fullName>
    </submittedName>
</protein>
<evidence type="ECO:0000256" key="5">
    <source>
        <dbReference type="SAM" id="MobiDB-lite"/>
    </source>
</evidence>